<dbReference type="SUPFAM" id="SSF53448">
    <property type="entry name" value="Nucleotide-diphospho-sugar transferases"/>
    <property type="match status" value="1"/>
</dbReference>
<evidence type="ECO:0008006" key="3">
    <source>
        <dbReference type="Google" id="ProtNLM"/>
    </source>
</evidence>
<accession>A0A0U1NK28</accession>
<keyword evidence="2" id="KW-1185">Reference proteome</keyword>
<dbReference type="Proteomes" id="UP000048949">
    <property type="component" value="Unassembled WGS sequence"/>
</dbReference>
<protein>
    <recommendedName>
        <fullName evidence="3">Glycosyl transferase family 2</fullName>
    </recommendedName>
</protein>
<gene>
    <name evidence="1" type="ORF">NIG5292_01137</name>
</gene>
<dbReference type="EMBL" id="CVQV01000005">
    <property type="protein sequence ID" value="CRK75094.1"/>
    <property type="molecule type" value="Genomic_DNA"/>
</dbReference>
<proteinExistence type="predicted"/>
<dbReference type="Pfam" id="PF13704">
    <property type="entry name" value="Glyco_tranf_2_4"/>
    <property type="match status" value="1"/>
</dbReference>
<dbReference type="InterPro" id="IPR029044">
    <property type="entry name" value="Nucleotide-diphossugar_trans"/>
</dbReference>
<name>A0A0U1NK28_9RHOB</name>
<dbReference type="Gene3D" id="3.90.550.10">
    <property type="entry name" value="Spore Coat Polysaccharide Biosynthesis Protein SpsA, Chain A"/>
    <property type="match status" value="1"/>
</dbReference>
<reference evidence="1 2" key="1">
    <citation type="submission" date="2015-04" db="EMBL/GenBank/DDBJ databases">
        <authorList>
            <person name="Syromyatnikov M.Y."/>
            <person name="Popov V.N."/>
        </authorList>
    </citation>
    <scope>NUCLEOTIDE SEQUENCE [LARGE SCALE GENOMIC DNA]</scope>
    <source>
        <strain evidence="1 2">CECT 5292</strain>
    </source>
</reference>
<evidence type="ECO:0000313" key="1">
    <source>
        <dbReference type="EMBL" id="CRK75094.1"/>
    </source>
</evidence>
<dbReference type="STRING" id="282199.GCA_001049735_01136"/>
<organism evidence="1 2">
    <name type="scientific">Nereida ignava</name>
    <dbReference type="NCBI Taxonomy" id="282199"/>
    <lineage>
        <taxon>Bacteria</taxon>
        <taxon>Pseudomonadati</taxon>
        <taxon>Pseudomonadota</taxon>
        <taxon>Alphaproteobacteria</taxon>
        <taxon>Rhodobacterales</taxon>
        <taxon>Roseobacteraceae</taxon>
        <taxon>Nereida</taxon>
    </lineage>
</organism>
<evidence type="ECO:0000313" key="2">
    <source>
        <dbReference type="Proteomes" id="UP000048949"/>
    </source>
</evidence>
<sequence>MLARLIDSYKLRWKRRRYLLRALRKRNQLSLASDKTANIIPSSVLCFVCVRNEGTRLPYFFEHYRRLGVQHFLVVDNGSTDGTSELLHGAPDVSVWRTNHSYRLSRFGMDWLTWLMIVYGHDRWCLTVDADELLVYDQSTTLDLRALSKVLDAAGETSFGALMLDMYPKGPLGRQTYKAGDYPIDVLGWFDPDGYDFKTQKRMNNLWVQGGPRARQFFAQEFRRAPTLNKIPFVKWSRRFVYVNSTHSLLPKRLNDVQNYQGSERPSGVLLHTKFLPEIVDKSSEEKQRDEHFNNSALYDEYYDALSANPDLWHEGAARYEGPQQLIDLGLMYPIKWGA</sequence>
<dbReference type="AlphaFoldDB" id="A0A0U1NK28"/>
<dbReference type="OrthoDB" id="3010234at2"/>